<dbReference type="Gene3D" id="1.25.40.390">
    <property type="match status" value="1"/>
</dbReference>
<comment type="caution">
    <text evidence="9">The sequence shown here is derived from an EMBL/GenBank/DDBJ whole genome shotgun (WGS) entry which is preliminary data.</text>
</comment>
<dbReference type="Pfam" id="PF14322">
    <property type="entry name" value="SusD-like_3"/>
    <property type="match status" value="1"/>
</dbReference>
<reference evidence="9 10" key="1">
    <citation type="submission" date="2018-08" db="EMBL/GenBank/DDBJ databases">
        <title>A genome reference for cultivated species of the human gut microbiota.</title>
        <authorList>
            <person name="Zou Y."/>
            <person name="Xue W."/>
            <person name="Luo G."/>
        </authorList>
    </citation>
    <scope>NUCLEOTIDE SEQUENCE [LARGE SCALE GENOMIC DNA]</scope>
    <source>
        <strain evidence="9 10">OM03-4</strain>
    </source>
</reference>
<keyword evidence="5" id="KW-0998">Cell outer membrane</keyword>
<keyword evidence="3 6" id="KW-0732">Signal</keyword>
<organism evidence="9 10">
    <name type="scientific">Bacteroides uniformis</name>
    <dbReference type="NCBI Taxonomy" id="820"/>
    <lineage>
        <taxon>Bacteria</taxon>
        <taxon>Pseudomonadati</taxon>
        <taxon>Bacteroidota</taxon>
        <taxon>Bacteroidia</taxon>
        <taxon>Bacteroidales</taxon>
        <taxon>Bacteroidaceae</taxon>
        <taxon>Bacteroides</taxon>
    </lineage>
</organism>
<protein>
    <submittedName>
        <fullName evidence="9">RagB/SusD family nutrient uptake outer membrane protein</fullName>
    </submittedName>
</protein>
<feature type="chain" id="PRO_5017655039" evidence="6">
    <location>
        <begin position="26"/>
        <end position="640"/>
    </location>
</feature>
<dbReference type="EMBL" id="QSVA01000005">
    <property type="protein sequence ID" value="RGN94908.1"/>
    <property type="molecule type" value="Genomic_DNA"/>
</dbReference>
<sequence>MKKTNKYSILVVVATMLCCSCSDFLDIEPKDRITGDVLLSTDGGINSYMATHYYNLPIEDFRFDFTKDNTDGFNIGRCDGGKTNMMSGPEAVHSEWGDFIGETNRYQNWDILYKYIRGFNELKDNIPLMKPSNPATIDQVKGEYHFMMAYAYYALAKRYGGVPIIENVQDFNGDYEAVKVPRSTEVETWKFALHMCDEAAKTLPDATTQERANKWTAYALKSRIALFAASVGKFWNRDGAALTGQAVDEKLVGGFTQADIDFFYQECINASAEVIKSGKFALYGENPGSVESVIENYGKIFTNGKGISEVIFLRDYTYPGIAHNMGKWHEPNQLSNEYGGRCNPTLDIVEAYAYMDPMTKSATYNVPLVTTIDGEEDYASYDPYKTRNYKKYDNLSEIFANRDPRLYASVILPGTQWGGQTILIQGGLVREDGSAIWMANDPYEFNGEVYYGKGNASEGQYSGWVNNRANGTRTGFLLKKYLKGTGDQIWDQVTTPFVDLRYAEVLMNYAEAVAESGLPDAPGCITAKEALNKVHHRAGFMDDLECSPEMVRHERQAEFALEYNSVWDYYRRRELHTFFNGAHNRGGLVPMLDFTTGTKKYIFVRASIETGNIQRHFEEKAYYRFIPGIAGNSLIQNPNY</sequence>
<evidence type="ECO:0000313" key="9">
    <source>
        <dbReference type="EMBL" id="RGN94908.1"/>
    </source>
</evidence>
<keyword evidence="4" id="KW-0472">Membrane</keyword>
<evidence type="ECO:0000256" key="2">
    <source>
        <dbReference type="ARBA" id="ARBA00006275"/>
    </source>
</evidence>
<evidence type="ECO:0000256" key="6">
    <source>
        <dbReference type="SAM" id="SignalP"/>
    </source>
</evidence>
<gene>
    <name evidence="9" type="ORF">DXB37_06955</name>
</gene>
<proteinExistence type="inferred from homology"/>
<comment type="similarity">
    <text evidence="2">Belongs to the SusD family.</text>
</comment>
<feature type="domain" description="RagB/SusD" evidence="7">
    <location>
        <begin position="320"/>
        <end position="584"/>
    </location>
</feature>
<dbReference type="Proteomes" id="UP000260759">
    <property type="component" value="Unassembled WGS sequence"/>
</dbReference>
<comment type="subcellular location">
    <subcellularLocation>
        <location evidence="1">Cell outer membrane</location>
    </subcellularLocation>
</comment>
<evidence type="ECO:0000256" key="1">
    <source>
        <dbReference type="ARBA" id="ARBA00004442"/>
    </source>
</evidence>
<evidence type="ECO:0000313" key="10">
    <source>
        <dbReference type="Proteomes" id="UP000260759"/>
    </source>
</evidence>
<dbReference type="Pfam" id="PF07980">
    <property type="entry name" value="SusD_RagB"/>
    <property type="match status" value="1"/>
</dbReference>
<evidence type="ECO:0000256" key="4">
    <source>
        <dbReference type="ARBA" id="ARBA00023136"/>
    </source>
</evidence>
<evidence type="ECO:0000259" key="8">
    <source>
        <dbReference type="Pfam" id="PF14322"/>
    </source>
</evidence>
<dbReference type="InterPro" id="IPR033985">
    <property type="entry name" value="SusD-like_N"/>
</dbReference>
<evidence type="ECO:0000256" key="3">
    <source>
        <dbReference type="ARBA" id="ARBA00022729"/>
    </source>
</evidence>
<evidence type="ECO:0000259" key="7">
    <source>
        <dbReference type="Pfam" id="PF07980"/>
    </source>
</evidence>
<name>A0A3E5F0W6_BACUN</name>
<feature type="signal peptide" evidence="6">
    <location>
        <begin position="1"/>
        <end position="25"/>
    </location>
</feature>
<dbReference type="SUPFAM" id="SSF48452">
    <property type="entry name" value="TPR-like"/>
    <property type="match status" value="1"/>
</dbReference>
<dbReference type="RefSeq" id="WP_117600099.1">
    <property type="nucleotide sequence ID" value="NZ_QSVA01000005.1"/>
</dbReference>
<dbReference type="InterPro" id="IPR012944">
    <property type="entry name" value="SusD_RagB_dom"/>
</dbReference>
<dbReference type="GO" id="GO:0009279">
    <property type="term" value="C:cell outer membrane"/>
    <property type="evidence" value="ECO:0007669"/>
    <property type="project" value="UniProtKB-SubCell"/>
</dbReference>
<feature type="domain" description="SusD-like N-terminal" evidence="8">
    <location>
        <begin position="104"/>
        <end position="226"/>
    </location>
</feature>
<accession>A0A3E5F0W6</accession>
<evidence type="ECO:0000256" key="5">
    <source>
        <dbReference type="ARBA" id="ARBA00023237"/>
    </source>
</evidence>
<dbReference type="InterPro" id="IPR011990">
    <property type="entry name" value="TPR-like_helical_dom_sf"/>
</dbReference>
<dbReference type="AlphaFoldDB" id="A0A3E5F0W6"/>